<proteinExistence type="predicted"/>
<keyword evidence="2" id="KW-1185">Reference proteome</keyword>
<sequence>MLSSQKKFQISSSENYLVVSTNYYLSIIGFNKYI</sequence>
<gene>
    <name evidence="1" type="ORF">SAMN05216464_108270</name>
</gene>
<dbReference type="Proteomes" id="UP000199072">
    <property type="component" value="Unassembled WGS sequence"/>
</dbReference>
<evidence type="ECO:0000313" key="2">
    <source>
        <dbReference type="Proteomes" id="UP000199072"/>
    </source>
</evidence>
<name>A0A1G7F2W3_9SPHI</name>
<protein>
    <submittedName>
        <fullName evidence="1">Uncharacterized protein</fullName>
    </submittedName>
</protein>
<reference evidence="1 2" key="1">
    <citation type="submission" date="2016-10" db="EMBL/GenBank/DDBJ databases">
        <authorList>
            <person name="de Groot N.N."/>
        </authorList>
    </citation>
    <scope>NUCLEOTIDE SEQUENCE [LARGE SCALE GENOMIC DNA]</scope>
    <source>
        <strain evidence="1 2">47C3B</strain>
    </source>
</reference>
<organism evidence="1 2">
    <name type="scientific">Mucilaginibacter pineti</name>
    <dbReference type="NCBI Taxonomy" id="1391627"/>
    <lineage>
        <taxon>Bacteria</taxon>
        <taxon>Pseudomonadati</taxon>
        <taxon>Bacteroidota</taxon>
        <taxon>Sphingobacteriia</taxon>
        <taxon>Sphingobacteriales</taxon>
        <taxon>Sphingobacteriaceae</taxon>
        <taxon>Mucilaginibacter</taxon>
    </lineage>
</organism>
<evidence type="ECO:0000313" key="1">
    <source>
        <dbReference type="EMBL" id="SDE70221.1"/>
    </source>
</evidence>
<dbReference type="EMBL" id="FNAI01000008">
    <property type="protein sequence ID" value="SDE70221.1"/>
    <property type="molecule type" value="Genomic_DNA"/>
</dbReference>
<dbReference type="AlphaFoldDB" id="A0A1G7F2W3"/>
<accession>A0A1G7F2W3</accession>